<evidence type="ECO:0000256" key="6">
    <source>
        <dbReference type="ARBA" id="ARBA00022801"/>
    </source>
</evidence>
<feature type="transmembrane region" description="Helical" evidence="10">
    <location>
        <begin position="7"/>
        <end position="23"/>
    </location>
</feature>
<keyword evidence="5 8" id="KW-0255">Endonuclease</keyword>
<dbReference type="InterPro" id="IPR040255">
    <property type="entry name" value="Non-specific_endonuclease"/>
</dbReference>
<dbReference type="PANTHER" id="PTHR13966:SF5">
    <property type="entry name" value="ENDONUCLEASE G, MITOCHONDRIAL"/>
    <property type="match status" value="1"/>
</dbReference>
<dbReference type="EMBL" id="JASHIF010000008">
    <property type="protein sequence ID" value="MDI9859459.1"/>
    <property type="molecule type" value="Genomic_DNA"/>
</dbReference>
<dbReference type="InterPro" id="IPR018524">
    <property type="entry name" value="DNA/RNA_endonuclease_AS"/>
</dbReference>
<evidence type="ECO:0000313" key="14">
    <source>
        <dbReference type="Proteomes" id="UP001236507"/>
    </source>
</evidence>
<keyword evidence="4 8" id="KW-0479">Metal-binding</keyword>
<dbReference type="InterPro" id="IPR044929">
    <property type="entry name" value="DNA/RNA_non-sp_Endonuclease_sf"/>
</dbReference>
<evidence type="ECO:0000256" key="10">
    <source>
        <dbReference type="SAM" id="Phobius"/>
    </source>
</evidence>
<sequence>MKTSKIKFLFFLVVLGIVLYYWGQPHPFQQFKHDVSNIFNGKNEKKKEPWTREGREDNVASDTKENDTEATDNEASDTKSSSKKDNSIVDILKDAVEEGTKTLPNIKDEVFKDNSSSNVVFKDLDKYKPYSSKDKEIVRHTGYMLSYQEDYEQASWVLHLLKSEAAKGTEPRSNEFMADPEVSTGSAVTQDYSRSGYDRGHLCPAGDFKYDHELQNETFYMSNMSPQAPDFNRGIWSDLETRVRKWAQDRGDLIVVTGPILRQGLEFIGKRNQIAVPEYYYKIVYDPREKQAIAFLMPNQASYETVRSFAVSIDSIEKKTGIDFFAKLPESLQKQIESEVNVDDWF</sequence>
<evidence type="ECO:0000256" key="9">
    <source>
        <dbReference type="SAM" id="MobiDB-lite"/>
    </source>
</evidence>
<keyword evidence="10" id="KW-0812">Transmembrane</keyword>
<evidence type="ECO:0000256" key="1">
    <source>
        <dbReference type="ARBA" id="ARBA00001946"/>
    </source>
</evidence>
<keyword evidence="3 8" id="KW-0540">Nuclease</keyword>
<comment type="caution">
    <text evidence="13">The sequence shown here is derived from an EMBL/GenBank/DDBJ whole genome shotgun (WGS) entry which is preliminary data.</text>
</comment>
<evidence type="ECO:0000259" key="12">
    <source>
        <dbReference type="SMART" id="SM00892"/>
    </source>
</evidence>
<protein>
    <recommendedName>
        <fullName evidence="8">Endonuclease</fullName>
        <ecNumber evidence="8">3.1.30.-</ecNumber>
    </recommendedName>
</protein>
<dbReference type="SMART" id="SM00477">
    <property type="entry name" value="NUC"/>
    <property type="match status" value="1"/>
</dbReference>
<dbReference type="RefSeq" id="WP_283344399.1">
    <property type="nucleotide sequence ID" value="NZ_JASHIF010000008.1"/>
</dbReference>
<keyword evidence="10" id="KW-1133">Transmembrane helix</keyword>
<evidence type="ECO:0000256" key="2">
    <source>
        <dbReference type="ARBA" id="ARBA00010052"/>
    </source>
</evidence>
<proteinExistence type="inferred from homology"/>
<accession>A0ABT6Y7B5</accession>
<dbReference type="Gene3D" id="3.40.570.10">
    <property type="entry name" value="Extracellular Endonuclease, subunit A"/>
    <property type="match status" value="1"/>
</dbReference>
<dbReference type="Pfam" id="PF01223">
    <property type="entry name" value="Endonuclease_NS"/>
    <property type="match status" value="1"/>
</dbReference>
<dbReference type="PROSITE" id="PS01070">
    <property type="entry name" value="NUCLEASE_NON_SPEC"/>
    <property type="match status" value="1"/>
</dbReference>
<gene>
    <name evidence="13" type="ORF">QM524_09580</name>
</gene>
<feature type="region of interest" description="Disordered" evidence="9">
    <location>
        <begin position="45"/>
        <end position="83"/>
    </location>
</feature>
<keyword evidence="10" id="KW-0472">Membrane</keyword>
<evidence type="ECO:0000313" key="13">
    <source>
        <dbReference type="EMBL" id="MDI9859459.1"/>
    </source>
</evidence>
<dbReference type="InterPro" id="IPR044925">
    <property type="entry name" value="His-Me_finger_sf"/>
</dbReference>
<feature type="domain" description="ENPP1-3/EXOG-like endonuclease/phosphodiesterase" evidence="11">
    <location>
        <begin position="140"/>
        <end position="331"/>
    </location>
</feature>
<dbReference type="Proteomes" id="UP001236507">
    <property type="component" value="Unassembled WGS sequence"/>
</dbReference>
<evidence type="ECO:0000256" key="8">
    <source>
        <dbReference type="RuleBase" id="RU366055"/>
    </source>
</evidence>
<feature type="domain" description="DNA/RNA non-specific endonuclease/pyrophosphatase/phosphodiesterase" evidence="12">
    <location>
        <begin position="139"/>
        <end position="331"/>
    </location>
</feature>
<comment type="similarity">
    <text evidence="2 8">Belongs to the DNA/RNA non-specific endonuclease family.</text>
</comment>
<keyword evidence="7" id="KW-0460">Magnesium</keyword>
<comment type="cofactor">
    <cofactor evidence="1 8">
        <name>Mg(2+)</name>
        <dbReference type="ChEBI" id="CHEBI:18420"/>
    </cofactor>
</comment>
<feature type="compositionally biased region" description="Basic and acidic residues" evidence="9">
    <location>
        <begin position="45"/>
        <end position="67"/>
    </location>
</feature>
<dbReference type="SUPFAM" id="SSF54060">
    <property type="entry name" value="His-Me finger endonucleases"/>
    <property type="match status" value="1"/>
</dbReference>
<keyword evidence="6 8" id="KW-0378">Hydrolase</keyword>
<dbReference type="PANTHER" id="PTHR13966">
    <property type="entry name" value="ENDONUCLEASE RELATED"/>
    <property type="match status" value="1"/>
</dbReference>
<evidence type="ECO:0000259" key="11">
    <source>
        <dbReference type="SMART" id="SM00477"/>
    </source>
</evidence>
<dbReference type="GO" id="GO:0004519">
    <property type="term" value="F:endonuclease activity"/>
    <property type="evidence" value="ECO:0007669"/>
    <property type="project" value="UniProtKB-KW"/>
</dbReference>
<dbReference type="InterPro" id="IPR020821">
    <property type="entry name" value="ENPP1-3/EXOG-like_nuc-like"/>
</dbReference>
<evidence type="ECO:0000256" key="4">
    <source>
        <dbReference type="ARBA" id="ARBA00022723"/>
    </source>
</evidence>
<reference evidence="13 14" key="1">
    <citation type="submission" date="2023-05" db="EMBL/GenBank/DDBJ databases">
        <title>Novel species of genus Flectobacillus isolated from stream in China.</title>
        <authorList>
            <person name="Lu H."/>
        </authorList>
    </citation>
    <scope>NUCLEOTIDE SEQUENCE [LARGE SCALE GENOMIC DNA]</scope>
    <source>
        <strain evidence="13 14">KCTC 42575</strain>
    </source>
</reference>
<evidence type="ECO:0000256" key="5">
    <source>
        <dbReference type="ARBA" id="ARBA00022759"/>
    </source>
</evidence>
<dbReference type="EC" id="3.1.30.-" evidence="8"/>
<name>A0ABT6Y7B5_9BACT</name>
<dbReference type="CDD" id="cd00091">
    <property type="entry name" value="NUC"/>
    <property type="match status" value="1"/>
</dbReference>
<dbReference type="SMART" id="SM00892">
    <property type="entry name" value="Endonuclease_NS"/>
    <property type="match status" value="1"/>
</dbReference>
<dbReference type="InterPro" id="IPR001604">
    <property type="entry name" value="Endo_G_ENPP1-like_dom"/>
</dbReference>
<organism evidence="13 14">
    <name type="scientific">Flectobacillus roseus</name>
    <dbReference type="NCBI Taxonomy" id="502259"/>
    <lineage>
        <taxon>Bacteria</taxon>
        <taxon>Pseudomonadati</taxon>
        <taxon>Bacteroidota</taxon>
        <taxon>Cytophagia</taxon>
        <taxon>Cytophagales</taxon>
        <taxon>Flectobacillaceae</taxon>
        <taxon>Flectobacillus</taxon>
    </lineage>
</organism>
<keyword evidence="14" id="KW-1185">Reference proteome</keyword>
<evidence type="ECO:0000256" key="3">
    <source>
        <dbReference type="ARBA" id="ARBA00022722"/>
    </source>
</evidence>
<evidence type="ECO:0000256" key="7">
    <source>
        <dbReference type="ARBA" id="ARBA00022842"/>
    </source>
</evidence>